<reference evidence="2 3" key="1">
    <citation type="submission" date="2024-05" db="EMBL/GenBank/DDBJ databases">
        <title>Sphingomonas sp. HF-S3 16S ribosomal RNA gene Genome sequencing and assembly.</title>
        <authorList>
            <person name="Lee H."/>
        </authorList>
    </citation>
    <scope>NUCLEOTIDE SEQUENCE [LARGE SCALE GENOMIC DNA]</scope>
    <source>
        <strain evidence="2 3">HF-S3</strain>
    </source>
</reference>
<evidence type="ECO:0000313" key="3">
    <source>
        <dbReference type="Proteomes" id="UP001427805"/>
    </source>
</evidence>
<proteinExistence type="predicted"/>
<dbReference type="PANTHER" id="PTHR42685">
    <property type="entry name" value="GERANYLGERANYL DIPHOSPHATE REDUCTASE"/>
    <property type="match status" value="1"/>
</dbReference>
<dbReference type="InterPro" id="IPR011777">
    <property type="entry name" value="Geranylgeranyl_Rdtase_fam"/>
</dbReference>
<accession>A0ABV0BGS8</accession>
<dbReference type="PANTHER" id="PTHR42685:SF22">
    <property type="entry name" value="CONDITIONED MEDIUM FACTOR RECEPTOR 1"/>
    <property type="match status" value="1"/>
</dbReference>
<comment type="caution">
    <text evidence="2">The sequence shown here is derived from an EMBL/GenBank/DDBJ whole genome shotgun (WGS) entry which is preliminary data.</text>
</comment>
<organism evidence="2 3">
    <name type="scientific">Sphingomonas rustica</name>
    <dbReference type="NCBI Taxonomy" id="3103142"/>
    <lineage>
        <taxon>Bacteria</taxon>
        <taxon>Pseudomonadati</taxon>
        <taxon>Pseudomonadota</taxon>
        <taxon>Alphaproteobacteria</taxon>
        <taxon>Sphingomonadales</taxon>
        <taxon>Sphingomonadaceae</taxon>
        <taxon>Sphingomonas</taxon>
    </lineage>
</organism>
<dbReference type="PRINTS" id="PR00420">
    <property type="entry name" value="RNGMNOXGNASE"/>
</dbReference>
<dbReference type="SUPFAM" id="SSF51905">
    <property type="entry name" value="FAD/NAD(P)-binding domain"/>
    <property type="match status" value="1"/>
</dbReference>
<dbReference type="InterPro" id="IPR002938">
    <property type="entry name" value="FAD-bd"/>
</dbReference>
<dbReference type="InterPro" id="IPR036188">
    <property type="entry name" value="FAD/NAD-bd_sf"/>
</dbReference>
<dbReference type="RefSeq" id="WP_346248926.1">
    <property type="nucleotide sequence ID" value="NZ_JBDIZK010000019.1"/>
</dbReference>
<keyword evidence="3" id="KW-1185">Reference proteome</keyword>
<evidence type="ECO:0000259" key="1">
    <source>
        <dbReference type="Pfam" id="PF01494"/>
    </source>
</evidence>
<dbReference type="EMBL" id="JBDIZK010000019">
    <property type="protein sequence ID" value="MEN3749876.1"/>
    <property type="molecule type" value="Genomic_DNA"/>
</dbReference>
<feature type="domain" description="FAD-binding" evidence="1">
    <location>
        <begin position="3"/>
        <end position="165"/>
    </location>
</feature>
<dbReference type="Pfam" id="PF01494">
    <property type="entry name" value="FAD_binding_3"/>
    <property type="match status" value="1"/>
</dbReference>
<protein>
    <submittedName>
        <fullName evidence="2">Geranylgeranyl reductase family protein</fullName>
    </submittedName>
</protein>
<dbReference type="NCBIfam" id="TIGR02032">
    <property type="entry name" value="GG-red-SF"/>
    <property type="match status" value="1"/>
</dbReference>
<name>A0ABV0BGS8_9SPHN</name>
<evidence type="ECO:0000313" key="2">
    <source>
        <dbReference type="EMBL" id="MEN3749876.1"/>
    </source>
</evidence>
<gene>
    <name evidence="2" type="ORF">TPR58_22075</name>
</gene>
<dbReference type="Gene3D" id="3.50.50.60">
    <property type="entry name" value="FAD/NAD(P)-binding domain"/>
    <property type="match status" value="1"/>
</dbReference>
<dbReference type="InterPro" id="IPR050407">
    <property type="entry name" value="Geranylgeranyl_reductase"/>
</dbReference>
<dbReference type="Proteomes" id="UP001427805">
    <property type="component" value="Unassembled WGS sequence"/>
</dbReference>
<sequence>MLDAIVVGTGPGGALAALRLAEAGAKLLVLEKRTLPRDKACGGALTVGPVKALLGWDFSHLVEAHVDQSLWQLDFGTVVERDFGYGAWMIDRRTFDLHILERALAAGGSNIELRDDCGVETVTEEADGVTVTLRGGETVRARYLVGGDGAAGRTAAALGLGRRTRPALAIDAHVEPSEEAWALEGKRMSFNFGVVPGGYGWIFPKKGYLSCGVGSWTRATGLPGLLDAYLEQALPPGAVRGEVRRGHPIPIYDGPVPISTRRACLVGDAASLVEPILGEGIRFALASGAIAAAVIAEKLAGTSTDPDGLDHSRRVHREIGRDLDRLRRFVLPIFLNKPESFFRNFLVEEGNYMALAASLEAKLPAPEPFPLQPART</sequence>